<gene>
    <name evidence="1" type="ORF">NCTC10698_02101</name>
</gene>
<protein>
    <submittedName>
        <fullName evidence="1">Uncharacterized protein</fullName>
    </submittedName>
</protein>
<name>A0A8B4S3V2_COMTE</name>
<organism evidence="1 2">
    <name type="scientific">Comamonas testosteroni</name>
    <name type="common">Pseudomonas testosteroni</name>
    <dbReference type="NCBI Taxonomy" id="285"/>
    <lineage>
        <taxon>Bacteria</taxon>
        <taxon>Pseudomonadati</taxon>
        <taxon>Pseudomonadota</taxon>
        <taxon>Betaproteobacteria</taxon>
        <taxon>Burkholderiales</taxon>
        <taxon>Comamonadaceae</taxon>
        <taxon>Comamonas</taxon>
    </lineage>
</organism>
<dbReference type="GeneID" id="63999781"/>
<keyword evidence="2" id="KW-1185">Reference proteome</keyword>
<proteinExistence type="predicted"/>
<sequence length="91" mass="9649">MRAFQFAVTGVAAAVPVGYAIEPAVRQASLDSWQAMPVEALGTHPVFSAMPMKAHAASPDVEARDDVSTRLGAYCRETTFFGNCADSDDVV</sequence>
<dbReference type="RefSeq" id="WP_003080724.1">
    <property type="nucleotide sequence ID" value="NZ_BBJZ01000011.1"/>
</dbReference>
<comment type="caution">
    <text evidence="1">The sequence shown here is derived from an EMBL/GenBank/DDBJ whole genome shotgun (WGS) entry which is preliminary data.</text>
</comment>
<dbReference type="EMBL" id="UFXL01000001">
    <property type="protein sequence ID" value="SUY77208.1"/>
    <property type="molecule type" value="Genomic_DNA"/>
</dbReference>
<evidence type="ECO:0000313" key="1">
    <source>
        <dbReference type="EMBL" id="SUY77208.1"/>
    </source>
</evidence>
<reference evidence="1 2" key="1">
    <citation type="submission" date="2018-06" db="EMBL/GenBank/DDBJ databases">
        <authorList>
            <consortium name="Pathogen Informatics"/>
            <person name="Doyle S."/>
        </authorList>
    </citation>
    <scope>NUCLEOTIDE SEQUENCE [LARGE SCALE GENOMIC DNA]</scope>
    <source>
        <strain evidence="1 2">NCTC10698</strain>
    </source>
</reference>
<evidence type="ECO:0000313" key="2">
    <source>
        <dbReference type="Proteomes" id="UP000255070"/>
    </source>
</evidence>
<dbReference type="Proteomes" id="UP000255070">
    <property type="component" value="Unassembled WGS sequence"/>
</dbReference>
<dbReference type="AlphaFoldDB" id="A0A8B4S3V2"/>
<accession>A0A8B4S3V2</accession>